<dbReference type="AlphaFoldDB" id="C6X7Y5"/>
<proteinExistence type="predicted"/>
<accession>C6X7Y5</accession>
<dbReference type="HOGENOM" id="CLU_2650283_0_0_4"/>
<protein>
    <submittedName>
        <fullName evidence="1">Uncharacterized protein</fullName>
    </submittedName>
</protein>
<organism evidence="1 2">
    <name type="scientific">Methylovorus glucosotrophus (strain SIP3-4)</name>
    <dbReference type="NCBI Taxonomy" id="582744"/>
    <lineage>
        <taxon>Bacteria</taxon>
        <taxon>Pseudomonadati</taxon>
        <taxon>Pseudomonadota</taxon>
        <taxon>Betaproteobacteria</taxon>
        <taxon>Nitrosomonadales</taxon>
        <taxon>Methylophilaceae</taxon>
        <taxon>Methylovorus</taxon>
    </lineage>
</organism>
<dbReference type="KEGG" id="mei:Msip34_2070"/>
<dbReference type="Proteomes" id="UP000002743">
    <property type="component" value="Chromosome"/>
</dbReference>
<dbReference type="STRING" id="582744.Msip34_2070"/>
<keyword evidence="2" id="KW-1185">Reference proteome</keyword>
<evidence type="ECO:0000313" key="1">
    <source>
        <dbReference type="EMBL" id="ACT51312.1"/>
    </source>
</evidence>
<evidence type="ECO:0000313" key="2">
    <source>
        <dbReference type="Proteomes" id="UP000002743"/>
    </source>
</evidence>
<sequence length="76" mass="9647">MHNIRFSQIWYKVKKPNQMELFRIHLKEELIKTQNYNETKYNNFCEYFLHDRKTFSRDSQLKEYCLKMFNLYKNNL</sequence>
<reference evidence="2" key="1">
    <citation type="submission" date="2009-07" db="EMBL/GenBank/DDBJ databases">
        <title>Complete sequence of chromosome of Methylovorus sp. SIP3-4.</title>
        <authorList>
            <person name="Lucas S."/>
            <person name="Copeland A."/>
            <person name="Lapidus A."/>
            <person name="Glavina del Rio T."/>
            <person name="Tice H."/>
            <person name="Bruce D."/>
            <person name="Goodwin L."/>
            <person name="Pitluck S."/>
            <person name="Clum A."/>
            <person name="Larimer F."/>
            <person name="Land M."/>
            <person name="Hauser L."/>
            <person name="Kyrpides N."/>
            <person name="Mikhailova N."/>
            <person name="Kayluzhnaya M."/>
            <person name="Chistoserdova L."/>
        </authorList>
    </citation>
    <scope>NUCLEOTIDE SEQUENCE [LARGE SCALE GENOMIC DNA]</scope>
    <source>
        <strain evidence="2">SIP3-4</strain>
    </source>
</reference>
<reference evidence="1 2" key="2">
    <citation type="journal article" date="2011" name="J. Bacteriol.">
        <title>Genomes of three methylotrophs from a single niche uncover genetic and metabolic divergence of Methylophilaceae.</title>
        <authorList>
            <person name="Lapidus A."/>
            <person name="Clum A."/>
            <person name="Labutti K."/>
            <person name="Kaluzhnaya M.G."/>
            <person name="Lim S."/>
            <person name="Beck D.A."/>
            <person name="Glavina Del Rio T."/>
            <person name="Nolan M."/>
            <person name="Mavromatis K."/>
            <person name="Huntemann M."/>
            <person name="Lucas S."/>
            <person name="Lidstrom M.E."/>
            <person name="Ivanova N."/>
            <person name="Chistoserdova L."/>
        </authorList>
    </citation>
    <scope>NUCLEOTIDE SEQUENCE [LARGE SCALE GENOMIC DNA]</scope>
    <source>
        <strain evidence="1 2">SIP3-4</strain>
    </source>
</reference>
<gene>
    <name evidence="1" type="ordered locus">Msip34_2070</name>
</gene>
<dbReference type="EMBL" id="CP001674">
    <property type="protein sequence ID" value="ACT51312.1"/>
    <property type="molecule type" value="Genomic_DNA"/>
</dbReference>
<name>C6X7Y5_METGS</name>